<organism evidence="1 2">
    <name type="scientific">Schistosoma japonicum</name>
    <name type="common">Blood fluke</name>
    <dbReference type="NCBI Taxonomy" id="6182"/>
    <lineage>
        <taxon>Eukaryota</taxon>
        <taxon>Metazoa</taxon>
        <taxon>Spiralia</taxon>
        <taxon>Lophotrochozoa</taxon>
        <taxon>Platyhelminthes</taxon>
        <taxon>Trematoda</taxon>
        <taxon>Digenea</taxon>
        <taxon>Strigeidida</taxon>
        <taxon>Schistosomatoidea</taxon>
        <taxon>Schistosomatidae</taxon>
        <taxon>Schistosoma</taxon>
    </lineage>
</organism>
<accession>A0A4Z2CPC1</accession>
<dbReference type="Proteomes" id="UP000311919">
    <property type="component" value="Unassembled WGS sequence"/>
</dbReference>
<evidence type="ECO:0000313" key="2">
    <source>
        <dbReference type="Proteomes" id="UP000311919"/>
    </source>
</evidence>
<protein>
    <submittedName>
        <fullName evidence="1">Uncharacterized protein</fullName>
    </submittedName>
</protein>
<sequence length="71" mass="8180">MHYSTTNHCLLLHVDSRQPTSILQPNLSWTFISTSSQVLLILYTSVTDSRFIVFFSLPLHLWPSGFQLKNT</sequence>
<proteinExistence type="predicted"/>
<keyword evidence="2" id="KW-1185">Reference proteome</keyword>
<reference evidence="1 2" key="1">
    <citation type="submission" date="2019-03" db="EMBL/GenBank/DDBJ databases">
        <title>An improved genome assembly of the fluke Schistosoma japonicum.</title>
        <authorList>
            <person name="Hu W."/>
            <person name="Luo F."/>
            <person name="Yin M."/>
            <person name="Mo X."/>
            <person name="Sun C."/>
            <person name="Wu Q."/>
            <person name="Zhu B."/>
            <person name="Xiang M."/>
            <person name="Wang J."/>
            <person name="Wang Y."/>
            <person name="Zhang T."/>
            <person name="Xu B."/>
            <person name="Zheng H."/>
            <person name="Feng Z."/>
        </authorList>
    </citation>
    <scope>NUCLEOTIDE SEQUENCE [LARGE SCALE GENOMIC DNA]</scope>
    <source>
        <strain evidence="1">HuSjv2</strain>
        <tissue evidence="1">Worms</tissue>
    </source>
</reference>
<dbReference type="OrthoDB" id="6283161at2759"/>
<evidence type="ECO:0000313" key="1">
    <source>
        <dbReference type="EMBL" id="TNN06081.1"/>
    </source>
</evidence>
<dbReference type="AlphaFoldDB" id="A0A4Z2CPC1"/>
<name>A0A4Z2CPC1_SCHJA</name>
<comment type="caution">
    <text evidence="1">The sequence shown here is derived from an EMBL/GenBank/DDBJ whole genome shotgun (WGS) entry which is preliminary data.</text>
</comment>
<dbReference type="EMBL" id="SKCS01000482">
    <property type="protein sequence ID" value="TNN06080.1"/>
    <property type="molecule type" value="Genomic_DNA"/>
</dbReference>
<gene>
    <name evidence="1" type="ORF">EWB00_008638</name>
</gene>
<dbReference type="EMBL" id="SKCS01000482">
    <property type="protein sequence ID" value="TNN06081.1"/>
    <property type="molecule type" value="Genomic_DNA"/>
</dbReference>